<dbReference type="Pfam" id="PF08811">
    <property type="entry name" value="DUF1800"/>
    <property type="match status" value="1"/>
</dbReference>
<name>A0A844XQ75_9SPHN</name>
<dbReference type="Proteomes" id="UP000448199">
    <property type="component" value="Unassembled WGS sequence"/>
</dbReference>
<accession>A0A844XQ75</accession>
<dbReference type="AlphaFoldDB" id="A0A844XQ75"/>
<gene>
    <name evidence="1" type="ORF">GRI69_05310</name>
</gene>
<comment type="caution">
    <text evidence="1">The sequence shown here is derived from an EMBL/GenBank/DDBJ whole genome shotgun (WGS) entry which is preliminary data.</text>
</comment>
<sequence>MTPTSIALNRFGLGYRRDAPLPSDASGWLKRQIAAFDPAPPALGDRAIGSAEFRRVVEDSFAYRDERNEARKMAGNVEERRKMAQSRKQQVRNRLVGDIALRARIALESETPFMERMVHFWSNHFAVSADKPHVPLLVGPYEFGAIRPHIGGYFKDMLKAASLHPAMLAYLDQFRSQGPASQAAKAREKRGALERGLNENLGREILELHTLGVGGGYTQEDVKELAKALTGWTLQGIPYAKRARPQENGAAFFGWIHEPGSRTVLGRTYAEGQAGQAFAILDDLAEHPSTARFIATKLARHFAGDVPPEPLVDRLARTFTESGGHLPTVYEALIDAPEPWVEQPVKFRQPWEWAVGMLRASGDIALADRQFVQMMRALGQEVWLPGSPAGWDDREGSWAGSNALLRRIEAAERFAAETRLDDARELAEAMFPGSLSETTAQTIRGAESNEMGFALLLVSPEMMRR</sequence>
<dbReference type="OrthoDB" id="9772295at2"/>
<dbReference type="EMBL" id="WTYC01000002">
    <property type="protein sequence ID" value="MXO47666.1"/>
    <property type="molecule type" value="Genomic_DNA"/>
</dbReference>
<keyword evidence="2" id="KW-1185">Reference proteome</keyword>
<dbReference type="RefSeq" id="WP_160727224.1">
    <property type="nucleotide sequence ID" value="NZ_WTYC01000002.1"/>
</dbReference>
<evidence type="ECO:0000313" key="1">
    <source>
        <dbReference type="EMBL" id="MXO47666.1"/>
    </source>
</evidence>
<dbReference type="InterPro" id="IPR014917">
    <property type="entry name" value="DUF1800"/>
</dbReference>
<proteinExistence type="predicted"/>
<protein>
    <submittedName>
        <fullName evidence="1">DUF1800 family protein</fullName>
    </submittedName>
</protein>
<evidence type="ECO:0000313" key="2">
    <source>
        <dbReference type="Proteomes" id="UP000448199"/>
    </source>
</evidence>
<organism evidence="1 2">
    <name type="scientific">Qipengyuania vulgaris</name>
    <dbReference type="NCBI Taxonomy" id="291985"/>
    <lineage>
        <taxon>Bacteria</taxon>
        <taxon>Pseudomonadati</taxon>
        <taxon>Pseudomonadota</taxon>
        <taxon>Alphaproteobacteria</taxon>
        <taxon>Sphingomonadales</taxon>
        <taxon>Erythrobacteraceae</taxon>
        <taxon>Qipengyuania</taxon>
    </lineage>
</organism>
<reference evidence="1 2" key="1">
    <citation type="submission" date="2019-12" db="EMBL/GenBank/DDBJ databases">
        <title>Genomic-based taxomic classification of the family Erythrobacteraceae.</title>
        <authorList>
            <person name="Xu L."/>
        </authorList>
    </citation>
    <scope>NUCLEOTIDE SEQUENCE [LARGE SCALE GENOMIC DNA]</scope>
    <source>
        <strain evidence="1 2">DSM 17792</strain>
    </source>
</reference>